<evidence type="ECO:0000313" key="2">
    <source>
        <dbReference type="Proteomes" id="UP000054359"/>
    </source>
</evidence>
<organism evidence="1 2">
    <name type="scientific">Stegodyphus mimosarum</name>
    <name type="common">African social velvet spider</name>
    <dbReference type="NCBI Taxonomy" id="407821"/>
    <lineage>
        <taxon>Eukaryota</taxon>
        <taxon>Metazoa</taxon>
        <taxon>Ecdysozoa</taxon>
        <taxon>Arthropoda</taxon>
        <taxon>Chelicerata</taxon>
        <taxon>Arachnida</taxon>
        <taxon>Araneae</taxon>
        <taxon>Araneomorphae</taxon>
        <taxon>Entelegynae</taxon>
        <taxon>Eresoidea</taxon>
        <taxon>Eresidae</taxon>
        <taxon>Stegodyphus</taxon>
    </lineage>
</organism>
<feature type="non-terminal residue" evidence="1">
    <location>
        <position position="48"/>
    </location>
</feature>
<dbReference type="Proteomes" id="UP000054359">
    <property type="component" value="Unassembled WGS sequence"/>
</dbReference>
<keyword evidence="2" id="KW-1185">Reference proteome</keyword>
<name>A0A087TIW7_STEMI</name>
<protein>
    <submittedName>
        <fullName evidence="1">Uncharacterized protein</fullName>
    </submittedName>
</protein>
<evidence type="ECO:0000313" key="1">
    <source>
        <dbReference type="EMBL" id="KFM65056.1"/>
    </source>
</evidence>
<sequence length="48" mass="5861">MFATFWDFLLATFHKFPENLEAVVWLRRPKKCRLCTAITSNKYNQMHR</sequence>
<reference evidence="1 2" key="1">
    <citation type="submission" date="2013-11" db="EMBL/GenBank/DDBJ databases">
        <title>Genome sequencing of Stegodyphus mimosarum.</title>
        <authorList>
            <person name="Bechsgaard J."/>
        </authorList>
    </citation>
    <scope>NUCLEOTIDE SEQUENCE [LARGE SCALE GENOMIC DNA]</scope>
</reference>
<dbReference type="AlphaFoldDB" id="A0A087TIW7"/>
<proteinExistence type="predicted"/>
<gene>
    <name evidence="1" type="ORF">X975_14299</name>
</gene>
<dbReference type="EMBL" id="KK115405">
    <property type="protein sequence ID" value="KFM65056.1"/>
    <property type="molecule type" value="Genomic_DNA"/>
</dbReference>
<accession>A0A087TIW7</accession>